<dbReference type="PROSITE" id="PS01117">
    <property type="entry name" value="HTH_MARR_1"/>
    <property type="match status" value="1"/>
</dbReference>
<dbReference type="InterPro" id="IPR000835">
    <property type="entry name" value="HTH_MarR-typ"/>
</dbReference>
<dbReference type="InterPro" id="IPR023187">
    <property type="entry name" value="Tscrpt_reg_MarR-type_CS"/>
</dbReference>
<dbReference type="GO" id="GO:0003677">
    <property type="term" value="F:DNA binding"/>
    <property type="evidence" value="ECO:0007669"/>
    <property type="project" value="UniProtKB-KW"/>
</dbReference>
<accession>A0A5A9XPB4</accession>
<keyword evidence="6" id="KW-1185">Reference proteome</keyword>
<feature type="domain" description="HTH marR-type" evidence="4">
    <location>
        <begin position="5"/>
        <end position="137"/>
    </location>
</feature>
<dbReference type="PANTHER" id="PTHR42756">
    <property type="entry name" value="TRANSCRIPTIONAL REGULATOR, MARR"/>
    <property type="match status" value="1"/>
</dbReference>
<dbReference type="PRINTS" id="PR00598">
    <property type="entry name" value="HTHMARR"/>
</dbReference>
<dbReference type="InterPro" id="IPR036390">
    <property type="entry name" value="WH_DNA-bd_sf"/>
</dbReference>
<dbReference type="Gene3D" id="1.10.10.10">
    <property type="entry name" value="Winged helix-like DNA-binding domain superfamily/Winged helix DNA-binding domain"/>
    <property type="match status" value="1"/>
</dbReference>
<dbReference type="InterPro" id="IPR036388">
    <property type="entry name" value="WH-like_DNA-bd_sf"/>
</dbReference>
<dbReference type="SUPFAM" id="SSF46785">
    <property type="entry name" value="Winged helix' DNA-binding domain"/>
    <property type="match status" value="1"/>
</dbReference>
<dbReference type="EMBL" id="SRSD01000001">
    <property type="protein sequence ID" value="KAA0894997.1"/>
    <property type="molecule type" value="Genomic_DNA"/>
</dbReference>
<dbReference type="AlphaFoldDB" id="A0A5A9XPB4"/>
<evidence type="ECO:0000256" key="1">
    <source>
        <dbReference type="ARBA" id="ARBA00023015"/>
    </source>
</evidence>
<proteinExistence type="predicted"/>
<dbReference type="GO" id="GO:0003700">
    <property type="term" value="F:DNA-binding transcription factor activity"/>
    <property type="evidence" value="ECO:0007669"/>
    <property type="project" value="InterPro"/>
</dbReference>
<dbReference type="RefSeq" id="WP_149305581.1">
    <property type="nucleotide sequence ID" value="NZ_SRSD01000001.1"/>
</dbReference>
<dbReference type="SMART" id="SM00347">
    <property type="entry name" value="HTH_MARR"/>
    <property type="match status" value="1"/>
</dbReference>
<evidence type="ECO:0000313" key="5">
    <source>
        <dbReference type="EMBL" id="KAA0894997.1"/>
    </source>
</evidence>
<protein>
    <submittedName>
        <fullName evidence="5">MarR family transcriptional regulator</fullName>
    </submittedName>
</protein>
<sequence length="147" mass="16968">MLNVEKSIGFLLAKAYQRTFALFREELEKFDLTPPQYALLAFLWQQDGVTQVELSEKSQVDRTTLGGLIDRLEKFGLVERHPHPHDRRAYQIKLTPRGRSLEPQLRECSKKALAKLTSGLSKKDVAELGRILEILRGETRIYEKPTF</sequence>
<reference evidence="5 6" key="1">
    <citation type="submission" date="2019-04" db="EMBL/GenBank/DDBJ databases">
        <title>Geobacter ruber sp. nov., ferric-reducing bacteria isolated from paddy soil.</title>
        <authorList>
            <person name="Xu Z."/>
            <person name="Masuda Y."/>
            <person name="Itoh H."/>
            <person name="Senoo K."/>
        </authorList>
    </citation>
    <scope>NUCLEOTIDE SEQUENCE [LARGE SCALE GENOMIC DNA]</scope>
    <source>
        <strain evidence="5 6">Red88</strain>
    </source>
</reference>
<keyword evidence="1" id="KW-0805">Transcription regulation</keyword>
<evidence type="ECO:0000256" key="3">
    <source>
        <dbReference type="ARBA" id="ARBA00023163"/>
    </source>
</evidence>
<evidence type="ECO:0000313" key="6">
    <source>
        <dbReference type="Proteomes" id="UP000324298"/>
    </source>
</evidence>
<gene>
    <name evidence="5" type="ORF">ET418_00305</name>
</gene>
<dbReference type="PROSITE" id="PS50995">
    <property type="entry name" value="HTH_MARR_2"/>
    <property type="match status" value="1"/>
</dbReference>
<dbReference type="OrthoDB" id="5521015at2"/>
<dbReference type="Proteomes" id="UP000324298">
    <property type="component" value="Unassembled WGS sequence"/>
</dbReference>
<keyword evidence="2" id="KW-0238">DNA-binding</keyword>
<evidence type="ECO:0000259" key="4">
    <source>
        <dbReference type="PROSITE" id="PS50995"/>
    </source>
</evidence>
<dbReference type="PANTHER" id="PTHR42756:SF1">
    <property type="entry name" value="TRANSCRIPTIONAL REPRESSOR OF EMRAB OPERON"/>
    <property type="match status" value="1"/>
</dbReference>
<name>A0A5A9XPB4_9BACT</name>
<keyword evidence="3" id="KW-0804">Transcription</keyword>
<comment type="caution">
    <text evidence="5">The sequence shown here is derived from an EMBL/GenBank/DDBJ whole genome shotgun (WGS) entry which is preliminary data.</text>
</comment>
<dbReference type="Pfam" id="PF01047">
    <property type="entry name" value="MarR"/>
    <property type="match status" value="1"/>
</dbReference>
<evidence type="ECO:0000256" key="2">
    <source>
        <dbReference type="ARBA" id="ARBA00023125"/>
    </source>
</evidence>
<organism evidence="5 6">
    <name type="scientific">Oryzomonas rubra</name>
    <dbReference type="NCBI Taxonomy" id="2509454"/>
    <lineage>
        <taxon>Bacteria</taxon>
        <taxon>Pseudomonadati</taxon>
        <taxon>Thermodesulfobacteriota</taxon>
        <taxon>Desulfuromonadia</taxon>
        <taxon>Geobacterales</taxon>
        <taxon>Geobacteraceae</taxon>
        <taxon>Oryzomonas</taxon>
    </lineage>
</organism>